<dbReference type="EMBL" id="VSWC01000106">
    <property type="protein sequence ID" value="KAA1085394.1"/>
    <property type="molecule type" value="Genomic_DNA"/>
</dbReference>
<dbReference type="Proteomes" id="UP000324748">
    <property type="component" value="Unassembled WGS sequence"/>
</dbReference>
<feature type="compositionally biased region" description="Basic and acidic residues" evidence="1">
    <location>
        <begin position="95"/>
        <end position="106"/>
    </location>
</feature>
<evidence type="ECO:0000313" key="5">
    <source>
        <dbReference type="Proteomes" id="UP000324748"/>
    </source>
</evidence>
<dbReference type="AlphaFoldDB" id="A0A5B0NAB0"/>
<accession>A0A5B0NAB0</accession>
<comment type="caution">
    <text evidence="3">The sequence shown here is derived from an EMBL/GenBank/DDBJ whole genome shotgun (WGS) entry which is preliminary data.</text>
</comment>
<dbReference type="EMBL" id="VDEP01000116">
    <property type="protein sequence ID" value="KAA1129940.1"/>
    <property type="molecule type" value="Genomic_DNA"/>
</dbReference>
<evidence type="ECO:0000256" key="1">
    <source>
        <dbReference type="SAM" id="MobiDB-lite"/>
    </source>
</evidence>
<gene>
    <name evidence="3" type="ORF">PGT21_005675</name>
    <name evidence="2" type="ORF">PGT21_006690</name>
    <name evidence="4" type="ORF">PGTUg99_008349</name>
</gene>
<reference evidence="5 6" key="1">
    <citation type="submission" date="2019-05" db="EMBL/GenBank/DDBJ databases">
        <title>Emergence of the Ug99 lineage of the wheat stem rust pathogen through somatic hybridization.</title>
        <authorList>
            <person name="Li F."/>
            <person name="Upadhyaya N.M."/>
            <person name="Sperschneider J."/>
            <person name="Matny O."/>
            <person name="Nguyen-Phuc H."/>
            <person name="Mago R."/>
            <person name="Raley C."/>
            <person name="Miller M.E."/>
            <person name="Silverstein K.A.T."/>
            <person name="Henningsen E."/>
            <person name="Hirsch C.D."/>
            <person name="Visser B."/>
            <person name="Pretorius Z.A."/>
            <person name="Steffenson B.J."/>
            <person name="Schwessinger B."/>
            <person name="Dodds P.N."/>
            <person name="Figueroa M."/>
        </authorList>
    </citation>
    <scope>NUCLEOTIDE SEQUENCE [LARGE SCALE GENOMIC DNA]</scope>
    <source>
        <strain evidence="3">21-0</strain>
        <strain evidence="4 6">Ug99</strain>
    </source>
</reference>
<evidence type="ECO:0000313" key="4">
    <source>
        <dbReference type="EMBL" id="KAA1129940.1"/>
    </source>
</evidence>
<dbReference type="Proteomes" id="UP000325313">
    <property type="component" value="Unassembled WGS sequence"/>
</dbReference>
<proteinExistence type="predicted"/>
<organism evidence="3 5">
    <name type="scientific">Puccinia graminis f. sp. tritici</name>
    <dbReference type="NCBI Taxonomy" id="56615"/>
    <lineage>
        <taxon>Eukaryota</taxon>
        <taxon>Fungi</taxon>
        <taxon>Dikarya</taxon>
        <taxon>Basidiomycota</taxon>
        <taxon>Pucciniomycotina</taxon>
        <taxon>Pucciniomycetes</taxon>
        <taxon>Pucciniales</taxon>
        <taxon>Pucciniaceae</taxon>
        <taxon>Puccinia</taxon>
    </lineage>
</organism>
<protein>
    <submittedName>
        <fullName evidence="3">Uncharacterized protein</fullName>
    </submittedName>
</protein>
<evidence type="ECO:0000313" key="3">
    <source>
        <dbReference type="EMBL" id="KAA1085394.1"/>
    </source>
</evidence>
<keyword evidence="5" id="KW-1185">Reference proteome</keyword>
<sequence>MVHTPWVRPTGSRIVTVVNNGPPRRPQVRRTPTQREVEDEACFNRNVRNGQRLGVIPEAPNPQATPTKGARNSTSNTVDPANHPIPDNTYQDPHWTNEDPHWEDKNPLLAHATLH</sequence>
<name>A0A5B0NAB0_PUCGR</name>
<feature type="region of interest" description="Disordered" evidence="1">
    <location>
        <begin position="1"/>
        <end position="115"/>
    </location>
</feature>
<feature type="compositionally biased region" description="Polar residues" evidence="1">
    <location>
        <begin position="62"/>
        <end position="79"/>
    </location>
</feature>
<dbReference type="EMBL" id="VSWC01000197">
    <property type="protein sequence ID" value="KAA1064525.1"/>
    <property type="molecule type" value="Genomic_DNA"/>
</dbReference>
<evidence type="ECO:0000313" key="6">
    <source>
        <dbReference type="Proteomes" id="UP000325313"/>
    </source>
</evidence>
<evidence type="ECO:0000313" key="2">
    <source>
        <dbReference type="EMBL" id="KAA1064525.1"/>
    </source>
</evidence>